<dbReference type="AlphaFoldDB" id="A0A1H5ST60"/>
<dbReference type="PANTHER" id="PTHR46796:SF15">
    <property type="entry name" value="BLL1074 PROTEIN"/>
    <property type="match status" value="1"/>
</dbReference>
<evidence type="ECO:0000259" key="4">
    <source>
        <dbReference type="PROSITE" id="PS01124"/>
    </source>
</evidence>
<keyword evidence="2" id="KW-0238">DNA-binding</keyword>
<accession>A0A1H5ST60</accession>
<dbReference type="Pfam" id="PF20240">
    <property type="entry name" value="DUF6597"/>
    <property type="match status" value="1"/>
</dbReference>
<evidence type="ECO:0000256" key="1">
    <source>
        <dbReference type="ARBA" id="ARBA00023015"/>
    </source>
</evidence>
<gene>
    <name evidence="5" type="ORF">SAMN04489712_101350</name>
</gene>
<dbReference type="GO" id="GO:0003700">
    <property type="term" value="F:DNA-binding transcription factor activity"/>
    <property type="evidence" value="ECO:0007669"/>
    <property type="project" value="InterPro"/>
</dbReference>
<evidence type="ECO:0000313" key="5">
    <source>
        <dbReference type="EMBL" id="SEF53650.1"/>
    </source>
</evidence>
<name>A0A1H5ST60_9ACTN</name>
<dbReference type="SMART" id="SM00342">
    <property type="entry name" value="HTH_ARAC"/>
    <property type="match status" value="1"/>
</dbReference>
<evidence type="ECO:0000313" key="6">
    <source>
        <dbReference type="Proteomes" id="UP000236723"/>
    </source>
</evidence>
<feature type="domain" description="HTH araC/xylS-type" evidence="4">
    <location>
        <begin position="145"/>
        <end position="241"/>
    </location>
</feature>
<dbReference type="InterPro" id="IPR018060">
    <property type="entry name" value="HTH_AraC"/>
</dbReference>
<sequence length="245" mass="25171">MHGGMSRSAYRERPAPEGFGFACLWTHERGRGDGAFVQLVVPDGCVDVVWSDGGGLLVAGPDTGPQRAVVPAGGRMAGVRFRPGLASPALGVPADAVRDGRVPLAELWGDTAEVLAERLVSAADPVGVLAEAVAGRVRGSGLRPDPCAAAMVAALARWPVREAAGRLGLGERQLRRRAVAAFGYGPKTLQRILRFQRALGLARSGVGAAEAAGAAGYADQAHLAHEVRSLAGVTFGELTGRAAGV</sequence>
<protein>
    <submittedName>
        <fullName evidence="5">Helix-turn-helix domain-containing protein</fullName>
    </submittedName>
</protein>
<organism evidence="5 6">
    <name type="scientific">Thermomonospora echinospora</name>
    <dbReference type="NCBI Taxonomy" id="1992"/>
    <lineage>
        <taxon>Bacteria</taxon>
        <taxon>Bacillati</taxon>
        <taxon>Actinomycetota</taxon>
        <taxon>Actinomycetes</taxon>
        <taxon>Streptosporangiales</taxon>
        <taxon>Thermomonosporaceae</taxon>
        <taxon>Thermomonospora</taxon>
    </lineage>
</organism>
<evidence type="ECO:0000256" key="2">
    <source>
        <dbReference type="ARBA" id="ARBA00023125"/>
    </source>
</evidence>
<dbReference type="Proteomes" id="UP000236723">
    <property type="component" value="Unassembled WGS sequence"/>
</dbReference>
<reference evidence="6" key="1">
    <citation type="submission" date="2016-10" db="EMBL/GenBank/DDBJ databases">
        <authorList>
            <person name="Varghese N."/>
            <person name="Submissions S."/>
        </authorList>
    </citation>
    <scope>NUCLEOTIDE SEQUENCE [LARGE SCALE GENOMIC DNA]</scope>
    <source>
        <strain evidence="6">DSM 43163</strain>
    </source>
</reference>
<dbReference type="PROSITE" id="PS01124">
    <property type="entry name" value="HTH_ARAC_FAMILY_2"/>
    <property type="match status" value="1"/>
</dbReference>
<dbReference type="Pfam" id="PF12833">
    <property type="entry name" value="HTH_18"/>
    <property type="match status" value="1"/>
</dbReference>
<dbReference type="Gene3D" id="1.10.10.60">
    <property type="entry name" value="Homeodomain-like"/>
    <property type="match status" value="1"/>
</dbReference>
<dbReference type="GO" id="GO:0043565">
    <property type="term" value="F:sequence-specific DNA binding"/>
    <property type="evidence" value="ECO:0007669"/>
    <property type="project" value="InterPro"/>
</dbReference>
<dbReference type="InterPro" id="IPR050204">
    <property type="entry name" value="AraC_XylS_family_regulators"/>
</dbReference>
<keyword evidence="3" id="KW-0804">Transcription</keyword>
<dbReference type="PANTHER" id="PTHR46796">
    <property type="entry name" value="HTH-TYPE TRANSCRIPTIONAL ACTIVATOR RHAS-RELATED"/>
    <property type="match status" value="1"/>
</dbReference>
<proteinExistence type="predicted"/>
<keyword evidence="6" id="KW-1185">Reference proteome</keyword>
<dbReference type="InterPro" id="IPR046532">
    <property type="entry name" value="DUF6597"/>
</dbReference>
<dbReference type="EMBL" id="FNVO01000001">
    <property type="protein sequence ID" value="SEF53650.1"/>
    <property type="molecule type" value="Genomic_DNA"/>
</dbReference>
<keyword evidence="1" id="KW-0805">Transcription regulation</keyword>
<evidence type="ECO:0000256" key="3">
    <source>
        <dbReference type="ARBA" id="ARBA00023163"/>
    </source>
</evidence>